<dbReference type="RefSeq" id="WP_247234576.1">
    <property type="nucleotide sequence ID" value="NZ_JALKHS010000021.1"/>
</dbReference>
<organism evidence="2 3">
    <name type="scientific">Sphingobium agri</name>
    <dbReference type="NCBI Taxonomy" id="2933566"/>
    <lineage>
        <taxon>Bacteria</taxon>
        <taxon>Pseudomonadati</taxon>
        <taxon>Pseudomonadota</taxon>
        <taxon>Alphaproteobacteria</taxon>
        <taxon>Sphingomonadales</taxon>
        <taxon>Sphingomonadaceae</taxon>
        <taxon>Sphingobium</taxon>
    </lineage>
</organism>
<sequence length="78" mass="8121">MTDKTAQKLYAQRDLAIDGKHFKSGQEVKGVSTEQLALSERQGFVAATKPNAKPVADDADQEGGEGGEGEGAGESAKN</sequence>
<feature type="region of interest" description="Disordered" evidence="1">
    <location>
        <begin position="44"/>
        <end position="78"/>
    </location>
</feature>
<gene>
    <name evidence="2" type="ORF">MU848_17600</name>
</gene>
<evidence type="ECO:0000313" key="2">
    <source>
        <dbReference type="EMBL" id="MCK0533408.1"/>
    </source>
</evidence>
<comment type="caution">
    <text evidence="2">The sequence shown here is derived from an EMBL/GenBank/DDBJ whole genome shotgun (WGS) entry which is preliminary data.</text>
</comment>
<protein>
    <submittedName>
        <fullName evidence="2">Uncharacterized protein</fullName>
    </submittedName>
</protein>
<feature type="compositionally biased region" description="Acidic residues" evidence="1">
    <location>
        <begin position="57"/>
        <end position="68"/>
    </location>
</feature>
<reference evidence="2 3" key="1">
    <citation type="submission" date="2022-04" db="EMBL/GenBank/DDBJ databases">
        <authorList>
            <person name="Huq M.A."/>
        </authorList>
    </citation>
    <scope>NUCLEOTIDE SEQUENCE [LARGE SCALE GENOMIC DNA]</scope>
    <source>
        <strain evidence="2 3">MAH-33</strain>
    </source>
</reference>
<evidence type="ECO:0000313" key="3">
    <source>
        <dbReference type="Proteomes" id="UP001203512"/>
    </source>
</evidence>
<proteinExistence type="predicted"/>
<dbReference type="EMBL" id="JALKHS010000021">
    <property type="protein sequence ID" value="MCK0533408.1"/>
    <property type="molecule type" value="Genomic_DNA"/>
</dbReference>
<accession>A0ABT0E202</accession>
<name>A0ABT0E202_9SPHN</name>
<evidence type="ECO:0000256" key="1">
    <source>
        <dbReference type="SAM" id="MobiDB-lite"/>
    </source>
</evidence>
<dbReference type="Proteomes" id="UP001203512">
    <property type="component" value="Unassembled WGS sequence"/>
</dbReference>
<keyword evidence="3" id="KW-1185">Reference proteome</keyword>